<dbReference type="Pfam" id="PF04998">
    <property type="entry name" value="RNA_pol_Rpb1_5"/>
    <property type="match status" value="1"/>
</dbReference>
<comment type="similarity">
    <text evidence="1">Belongs to the RNA polymerase beta' chain family.</text>
</comment>
<dbReference type="CDD" id="cd02735">
    <property type="entry name" value="RNAP_I_Rpa1_C"/>
    <property type="match status" value="1"/>
</dbReference>
<feature type="compositionally biased region" description="Acidic residues" evidence="9">
    <location>
        <begin position="678"/>
        <end position="700"/>
    </location>
</feature>
<reference evidence="13" key="1">
    <citation type="submission" date="2023-01" db="EMBL/GenBank/DDBJ databases">
        <title>Genome assembly of the deep-sea coral Lophelia pertusa.</title>
        <authorList>
            <person name="Herrera S."/>
            <person name="Cordes E."/>
        </authorList>
    </citation>
    <scope>NUCLEOTIDE SEQUENCE</scope>
    <source>
        <strain evidence="13">USNM1676648</strain>
        <tissue evidence="13">Polyp</tissue>
    </source>
</reference>
<dbReference type="InterPro" id="IPR042102">
    <property type="entry name" value="RNA_pol_Rpb1_3_sf"/>
</dbReference>
<evidence type="ECO:0000256" key="2">
    <source>
        <dbReference type="ARBA" id="ARBA00012418"/>
    </source>
</evidence>
<protein>
    <recommendedName>
        <fullName evidence="7">DNA-directed RNA polymerase I subunit RPA1</fullName>
        <ecNumber evidence="2">2.7.7.6</ecNumber>
    </recommendedName>
    <alternativeName>
        <fullName evidence="8">DNA-directed RNA polymerase I subunit rpa1</fullName>
    </alternativeName>
</protein>
<dbReference type="InterPro" id="IPR045867">
    <property type="entry name" value="DNA-dir_RpoC_beta_prime"/>
</dbReference>
<evidence type="ECO:0000256" key="7">
    <source>
        <dbReference type="ARBA" id="ARBA00074245"/>
    </source>
</evidence>
<feature type="compositionally biased region" description="Basic and acidic residues" evidence="9">
    <location>
        <begin position="743"/>
        <end position="763"/>
    </location>
</feature>
<dbReference type="PANTHER" id="PTHR19376:SF11">
    <property type="entry name" value="DNA-DIRECTED RNA POLYMERASE I SUBUNIT RPA1"/>
    <property type="match status" value="1"/>
</dbReference>
<keyword evidence="3 13" id="KW-0240">DNA-directed RNA polymerase</keyword>
<accession>A0A9W9Z218</accession>
<proteinExistence type="inferred from homology"/>
<dbReference type="Pfam" id="PF05000">
    <property type="entry name" value="RNA_pol_Rpb1_4"/>
    <property type="match status" value="1"/>
</dbReference>
<keyword evidence="14" id="KW-1185">Reference proteome</keyword>
<dbReference type="Gene3D" id="6.10.250.2940">
    <property type="match status" value="1"/>
</dbReference>
<dbReference type="AlphaFoldDB" id="A0A9W9Z218"/>
<evidence type="ECO:0000256" key="5">
    <source>
        <dbReference type="ARBA" id="ARBA00022695"/>
    </source>
</evidence>
<keyword evidence="4 13" id="KW-0808">Transferase</keyword>
<dbReference type="Gene3D" id="1.10.357.120">
    <property type="match status" value="1"/>
</dbReference>
<dbReference type="Gene3D" id="1.10.274.100">
    <property type="entry name" value="RNA polymerase Rpb1, domain 3"/>
    <property type="match status" value="1"/>
</dbReference>
<dbReference type="InterPro" id="IPR007083">
    <property type="entry name" value="RNA_pol_Rpb1_4"/>
</dbReference>
<dbReference type="FunFam" id="1.10.150.390:FF:000005">
    <property type="entry name" value="DNA-directed RNA polymerase subunit"/>
    <property type="match status" value="1"/>
</dbReference>
<dbReference type="InterPro" id="IPR038120">
    <property type="entry name" value="Rpb1_funnel_sf"/>
</dbReference>
<evidence type="ECO:0000259" key="11">
    <source>
        <dbReference type="Pfam" id="PF04998"/>
    </source>
</evidence>
<keyword evidence="6" id="KW-0804">Transcription</keyword>
<evidence type="ECO:0000256" key="1">
    <source>
        <dbReference type="ARBA" id="ARBA00006460"/>
    </source>
</evidence>
<evidence type="ECO:0000313" key="13">
    <source>
        <dbReference type="EMBL" id="KAJ7372919.1"/>
    </source>
</evidence>
<evidence type="ECO:0000259" key="10">
    <source>
        <dbReference type="Pfam" id="PF04983"/>
    </source>
</evidence>
<evidence type="ECO:0000256" key="3">
    <source>
        <dbReference type="ARBA" id="ARBA00022478"/>
    </source>
</evidence>
<organism evidence="13 14">
    <name type="scientific">Desmophyllum pertusum</name>
    <dbReference type="NCBI Taxonomy" id="174260"/>
    <lineage>
        <taxon>Eukaryota</taxon>
        <taxon>Metazoa</taxon>
        <taxon>Cnidaria</taxon>
        <taxon>Anthozoa</taxon>
        <taxon>Hexacorallia</taxon>
        <taxon>Scleractinia</taxon>
        <taxon>Caryophylliina</taxon>
        <taxon>Caryophylliidae</taxon>
        <taxon>Desmophyllum</taxon>
    </lineage>
</organism>
<evidence type="ECO:0000259" key="12">
    <source>
        <dbReference type="Pfam" id="PF05000"/>
    </source>
</evidence>
<dbReference type="InterPro" id="IPR007066">
    <property type="entry name" value="RNA_pol_Rpb1_3"/>
</dbReference>
<evidence type="ECO:0000256" key="8">
    <source>
        <dbReference type="ARBA" id="ARBA00074527"/>
    </source>
</evidence>
<dbReference type="OrthoDB" id="270392at2759"/>
<dbReference type="EC" id="2.7.7.6" evidence="2"/>
<comment type="caution">
    <text evidence="13">The sequence shown here is derived from an EMBL/GenBank/DDBJ whole genome shotgun (WGS) entry which is preliminary data.</text>
</comment>
<dbReference type="InterPro" id="IPR007081">
    <property type="entry name" value="RNA_pol_Rpb1_5"/>
</dbReference>
<dbReference type="Gene3D" id="1.10.132.30">
    <property type="match status" value="1"/>
</dbReference>
<dbReference type="GO" id="GO:0003899">
    <property type="term" value="F:DNA-directed RNA polymerase activity"/>
    <property type="evidence" value="ECO:0007669"/>
    <property type="project" value="UniProtKB-EC"/>
</dbReference>
<dbReference type="PANTHER" id="PTHR19376">
    <property type="entry name" value="DNA-DIRECTED RNA POLYMERASE"/>
    <property type="match status" value="1"/>
</dbReference>
<keyword evidence="5 13" id="KW-0548">Nucleotidyltransferase</keyword>
<feature type="domain" description="RNA polymerase Rpb1" evidence="12">
    <location>
        <begin position="182"/>
        <end position="250"/>
    </location>
</feature>
<dbReference type="Pfam" id="PF04983">
    <property type="entry name" value="RNA_pol_Rpb1_3"/>
    <property type="match status" value="1"/>
</dbReference>
<evidence type="ECO:0000313" key="14">
    <source>
        <dbReference type="Proteomes" id="UP001163046"/>
    </source>
</evidence>
<dbReference type="GO" id="GO:0003677">
    <property type="term" value="F:DNA binding"/>
    <property type="evidence" value="ECO:0007669"/>
    <property type="project" value="InterPro"/>
</dbReference>
<name>A0A9W9Z218_9CNID</name>
<dbReference type="GO" id="GO:0006351">
    <property type="term" value="P:DNA-templated transcription"/>
    <property type="evidence" value="ECO:0007669"/>
    <property type="project" value="InterPro"/>
</dbReference>
<dbReference type="Gene3D" id="3.30.70.2850">
    <property type="match status" value="1"/>
</dbReference>
<dbReference type="Proteomes" id="UP001163046">
    <property type="component" value="Unassembled WGS sequence"/>
</dbReference>
<sequence>MQGKSKIAGKNWITGKPKQHFLGLPLLKGDDMSEAEVVIRQGQLLCGVLDKAHYGPTPFSLVHCCHELYGGAMIGDLLTSLARVFTTFLQFQGFSLGVEDILVKEKADKKRCKFMKKGRTSGAEAAIEALGLSDNCDRSALEQKLQEAHHNKDGSDMKQLDLSMKKKTDHYQDLINKACIPLGLLKRFPDNNLQLMVQSGAKGSSVNCIQISCLLGQIELEGRRPPIMLSGRSLPSFLPYDTSPRAGGFVDGRFLTGIRPQEYFFHCMAGREGLVDTAVKTSRSGYLQRCLIKHLEGLLVNYDLTVRDSDSSIVQFYYGEDGLDVMKTPFLSEKQFPFMACNYEAFLQQMNPKALVPHLESEKAQKHGKKINRWMRKHQQNQRKRTSPFLWFAADNYGETDDKRTGDDQQKFGRSEADLMLFKKYIKKTTCCPDPVLSKLQPDRHFGAVSEKFATSVTKYTEGNPDKCLTDDEYQESDKLPASKFTNLMYLKAFRALAEPGEAVGLLAAQSIGEPSTQMTLNTFHFAGRGEMNVTLGIPRLREILMTASANIKTPSMDLPVKTEKKSKKRAKQLQRKFTKVTLAQVLESVDVWESLSPKTNRTRDRVHRIRFKFLSESSYKEELSVRAAGILHYLESIFIKKLISAVVKATKAKNNGRIIDTADDNEQPRNVTNEEGNAQDDADDDNAELSDEEAADGDANEAKQRQRRQQHASYEAPDEDEEMAEHELQYNSGVKEDDDSELTARDDEDLKFKDTKSQTEAKRTKRQLSNVDSARIQRVLESDIRIGSYSYDVEKEQWCEVSLKFPVTSCKIQVSSLIEKVAHQSVVYETPNINRCFLIENNDTAVLKTEGVNLQAAWQHADILDLTKVYTNDIHAMARIYGIEAAAKVIKKEIKNVFSAYGIHIDPRHLSLVSDYMTYEGTIKAFNRTGLDSNASPFQKMSFETTTHFLRGAVLSGDTEKLASPSSRLVVGRVVRSGTGCFELLQPLC</sequence>
<feature type="region of interest" description="Disordered" evidence="9">
    <location>
        <begin position="659"/>
        <end position="767"/>
    </location>
</feature>
<evidence type="ECO:0000256" key="4">
    <source>
        <dbReference type="ARBA" id="ARBA00022679"/>
    </source>
</evidence>
<feature type="domain" description="RNA polymerase Rpb1" evidence="10">
    <location>
        <begin position="31"/>
        <end position="101"/>
    </location>
</feature>
<dbReference type="SUPFAM" id="SSF64484">
    <property type="entry name" value="beta and beta-prime subunits of DNA dependent RNA-polymerase"/>
    <property type="match status" value="1"/>
</dbReference>
<dbReference type="EMBL" id="MU826833">
    <property type="protein sequence ID" value="KAJ7372919.1"/>
    <property type="molecule type" value="Genomic_DNA"/>
</dbReference>
<dbReference type="InterPro" id="IPR047107">
    <property type="entry name" value="DNA-dir_RNA_pol1_lsu_C"/>
</dbReference>
<dbReference type="GO" id="GO:0005736">
    <property type="term" value="C:RNA polymerase I complex"/>
    <property type="evidence" value="ECO:0007669"/>
    <property type="project" value="TreeGrafter"/>
</dbReference>
<evidence type="ECO:0000256" key="9">
    <source>
        <dbReference type="SAM" id="MobiDB-lite"/>
    </source>
</evidence>
<feature type="domain" description="RNA polymerase Rpb1" evidence="11">
    <location>
        <begin position="257"/>
        <end position="937"/>
    </location>
</feature>
<gene>
    <name evidence="13" type="primary">POLR1A_2</name>
    <name evidence="13" type="ORF">OS493_015374</name>
</gene>
<dbReference type="FunFam" id="1.10.132.30:FF:000011">
    <property type="entry name" value="DNA-directed RNA polymerase subunit"/>
    <property type="match status" value="1"/>
</dbReference>
<evidence type="ECO:0000256" key="6">
    <source>
        <dbReference type="ARBA" id="ARBA00023163"/>
    </source>
</evidence>